<dbReference type="InterPro" id="IPR035931">
    <property type="entry name" value="YlxR-like_sf"/>
</dbReference>
<dbReference type="AlphaFoldDB" id="A0A9D1MGJ6"/>
<dbReference type="PANTHER" id="PTHR34215">
    <property type="entry name" value="BLL0784 PROTEIN"/>
    <property type="match status" value="1"/>
</dbReference>
<evidence type="ECO:0000259" key="1">
    <source>
        <dbReference type="Pfam" id="PF04296"/>
    </source>
</evidence>
<dbReference type="Proteomes" id="UP000824094">
    <property type="component" value="Unassembled WGS sequence"/>
</dbReference>
<sequence length="88" mass="10093">MYTPERMCAVCRKRLPKEKLLRIAVNSDGVRVDFSGKLQGRGAYLCKDSACIDKCIKKRMLERILKTEVPSQIYETLQSVRNGQEKAE</sequence>
<gene>
    <name evidence="2" type="ORF">IAB05_01470</name>
</gene>
<protein>
    <submittedName>
        <fullName evidence="2">YlxR family protein</fullName>
    </submittedName>
</protein>
<dbReference type="InterPro" id="IPR007393">
    <property type="entry name" value="YlxR_dom"/>
</dbReference>
<name>A0A9D1MGJ6_9FIRM</name>
<feature type="domain" description="YlxR" evidence="1">
    <location>
        <begin position="6"/>
        <end position="78"/>
    </location>
</feature>
<comment type="caution">
    <text evidence="2">The sequence shown here is derived from an EMBL/GenBank/DDBJ whole genome shotgun (WGS) entry which is preliminary data.</text>
</comment>
<dbReference type="CDD" id="cd00279">
    <property type="entry name" value="YlxR"/>
    <property type="match status" value="1"/>
</dbReference>
<dbReference type="NCBIfam" id="NF047356">
    <property type="entry name" value="RNA_bind_RnpM"/>
    <property type="match status" value="1"/>
</dbReference>
<proteinExistence type="predicted"/>
<dbReference type="InterPro" id="IPR037465">
    <property type="entry name" value="YlxR"/>
</dbReference>
<evidence type="ECO:0000313" key="2">
    <source>
        <dbReference type="EMBL" id="HIU60040.1"/>
    </source>
</evidence>
<dbReference type="Pfam" id="PF04296">
    <property type="entry name" value="YlxR"/>
    <property type="match status" value="1"/>
</dbReference>
<dbReference type="SUPFAM" id="SSF64376">
    <property type="entry name" value="YlxR-like"/>
    <property type="match status" value="1"/>
</dbReference>
<evidence type="ECO:0000313" key="3">
    <source>
        <dbReference type="Proteomes" id="UP000824094"/>
    </source>
</evidence>
<reference evidence="2" key="2">
    <citation type="journal article" date="2021" name="PeerJ">
        <title>Extensive microbial diversity within the chicken gut microbiome revealed by metagenomics and culture.</title>
        <authorList>
            <person name="Gilroy R."/>
            <person name="Ravi A."/>
            <person name="Getino M."/>
            <person name="Pursley I."/>
            <person name="Horton D.L."/>
            <person name="Alikhan N.F."/>
            <person name="Baker D."/>
            <person name="Gharbi K."/>
            <person name="Hall N."/>
            <person name="Watson M."/>
            <person name="Adriaenssens E.M."/>
            <person name="Foster-Nyarko E."/>
            <person name="Jarju S."/>
            <person name="Secka A."/>
            <person name="Antonio M."/>
            <person name="Oren A."/>
            <person name="Chaudhuri R.R."/>
            <person name="La Ragione R."/>
            <person name="Hildebrand F."/>
            <person name="Pallen M.J."/>
        </authorList>
    </citation>
    <scope>NUCLEOTIDE SEQUENCE</scope>
    <source>
        <strain evidence="2">18911</strain>
    </source>
</reference>
<organism evidence="2 3">
    <name type="scientific">Candidatus Stercoripulliclostridium merdigallinarum</name>
    <dbReference type="NCBI Taxonomy" id="2840951"/>
    <lineage>
        <taxon>Bacteria</taxon>
        <taxon>Bacillati</taxon>
        <taxon>Bacillota</taxon>
        <taxon>Clostridia</taxon>
        <taxon>Eubacteriales</taxon>
        <taxon>Candidatus Stercoripulliclostridium</taxon>
    </lineage>
</organism>
<dbReference type="Gene3D" id="3.30.1230.10">
    <property type="entry name" value="YlxR-like"/>
    <property type="match status" value="1"/>
</dbReference>
<dbReference type="EMBL" id="DVNF01000048">
    <property type="protein sequence ID" value="HIU60040.1"/>
    <property type="molecule type" value="Genomic_DNA"/>
</dbReference>
<dbReference type="PANTHER" id="PTHR34215:SF1">
    <property type="entry name" value="YLXR DOMAIN-CONTAINING PROTEIN"/>
    <property type="match status" value="1"/>
</dbReference>
<accession>A0A9D1MGJ6</accession>
<reference evidence="2" key="1">
    <citation type="submission" date="2020-10" db="EMBL/GenBank/DDBJ databases">
        <authorList>
            <person name="Gilroy R."/>
        </authorList>
    </citation>
    <scope>NUCLEOTIDE SEQUENCE</scope>
    <source>
        <strain evidence="2">18911</strain>
    </source>
</reference>